<gene>
    <name evidence="2" type="ORF">CTheo_5239</name>
</gene>
<protein>
    <submittedName>
        <fullName evidence="2">Aromatic di-alanine and TPR containing protein</fullName>
    </submittedName>
</protein>
<dbReference type="PANTHER" id="PTHR19959:SF119">
    <property type="entry name" value="FUNGAL LIPASE-LIKE DOMAIN-CONTAINING PROTEIN"/>
    <property type="match status" value="1"/>
</dbReference>
<accession>A0A5N5QIG2</accession>
<sequence length="1153" mass="128118">MVPNDGNATDGAFGEIQVSGVCKPHIHDRLSGEGTSSGGAGTETILSDMRTILNQLEERDRCAPSYRVRSKLVDMMQRVGQELYTYVQSQKEPGYIDLVVQYQTVALKATSQGDPRLADLLFELAASHHARYTLLNRFEDVEKAIEYQSRAVSLLPKDHASLASQLNNLGNSYHTRFEYLGKLEDIDRAIECQSRAISSTPEGHTNMTSQLNNLSVSYKSRFEHFGKREDIDKAIHFNSQAISLMPEKDMNILKCLINLGNSHRSRFERFGELEDIDTSVEYHSRAVSLAPEDHPLMSVGLSHLGISHRIRFGRLGRIEDIDEAIRCQSRAASLTPMNSNQLNLAMGLTNLGVSHQCRFEQLGGLEDIDKAIEYHSRAVSIVPKGHPMMSGWLNNLGSSYQSRFGRLGKREDIDKAIECHSEAVSLAPEKHPRIVGCLNNLGISYHRRFDSLGKLQDLDKAIEYQSRAVLQTPKDHVNMSGRLNNLGISYQSRFKRLGRMEDLNRAIDNKSRALALMPEGHIDISWRLNNLGISYQTRFEQLGKPEDIDTAIEYQAKAILLMPEGHANMSFWLYNLGDSYKSKHQRLASPEALTHAIECFRQSALSNEGEPQQRFEAALQWVELTPSQSSSEALLAFQTAIDLIPRVVWMGETITQRYDDVREIGSLAIRAAAMAISAGEYDRALEWLEQGRSVVWNQALQLRTPFDQLSSVNPELAEKLHNVATELSNAGSQSKGQVNQFEADVSPEQAAQRHRRLAEKYDELIEKIRLIEGFEGFLRPKTASELLRAAQAGPVIIVNVHISRCDALALHPGESHVQCIPLPNLIHSDVVQAWENLDKSLQLHDLRERHAGLRRPDRAALRAKPNTDPFEEVLGTLWSAVAAPVLGSLGYLKQPPTSDMPHVTWCTTGPLSFLPLHASGRYHTEPVKVSDFVISSYTPTVSALLAATTPPPTNHSRILAVGQEATPGHARLPGTKSELALIQKYTQPPHHYEQIINNNAMKSSVLAGMQTSDWVHLACHASQDVHDPTESGFMLQDGILSISTIMQKSLGNKGLAFLSACQTATGDSDRPDESVHLASSMLLAGYASVIGTMWSVRDQDAPVVAGRVYSQILSGGMEYRGAAKALHIATMELREQVGEKEFGRWVPYIHIGI</sequence>
<dbReference type="SMART" id="SM00028">
    <property type="entry name" value="TPR"/>
    <property type="match status" value="7"/>
</dbReference>
<evidence type="ECO:0000259" key="1">
    <source>
        <dbReference type="Pfam" id="PF12770"/>
    </source>
</evidence>
<evidence type="ECO:0000313" key="3">
    <source>
        <dbReference type="Proteomes" id="UP000383932"/>
    </source>
</evidence>
<keyword evidence="3" id="KW-1185">Reference proteome</keyword>
<proteinExistence type="predicted"/>
<name>A0A5N5QIG2_9AGAM</name>
<feature type="domain" description="CHAT" evidence="1">
    <location>
        <begin position="872"/>
        <end position="1152"/>
    </location>
</feature>
<dbReference type="SUPFAM" id="SSF81901">
    <property type="entry name" value="HCP-like"/>
    <property type="match status" value="2"/>
</dbReference>
<reference evidence="2 3" key="1">
    <citation type="journal article" date="2019" name="Fungal Biol. Biotechnol.">
        <title>Draft genome sequence of fastidious pathogen Ceratobasidium theobromae, which causes vascular-streak dieback in Theobroma cacao.</title>
        <authorList>
            <person name="Ali S.S."/>
            <person name="Asman A."/>
            <person name="Shao J."/>
            <person name="Firmansyah A.P."/>
            <person name="Susilo A.W."/>
            <person name="Rosmana A."/>
            <person name="McMahon P."/>
            <person name="Junaid M."/>
            <person name="Guest D."/>
            <person name="Kheng T.Y."/>
            <person name="Meinhardt L.W."/>
            <person name="Bailey B.A."/>
        </authorList>
    </citation>
    <scope>NUCLEOTIDE SEQUENCE [LARGE SCALE GENOMIC DNA]</scope>
    <source>
        <strain evidence="2 3">CT2</strain>
    </source>
</reference>
<dbReference type="PANTHER" id="PTHR19959">
    <property type="entry name" value="KINESIN LIGHT CHAIN"/>
    <property type="match status" value="1"/>
</dbReference>
<dbReference type="Gene3D" id="1.25.40.10">
    <property type="entry name" value="Tetratricopeptide repeat domain"/>
    <property type="match status" value="3"/>
</dbReference>
<dbReference type="Proteomes" id="UP000383932">
    <property type="component" value="Unassembled WGS sequence"/>
</dbReference>
<dbReference type="InterPro" id="IPR011990">
    <property type="entry name" value="TPR-like_helical_dom_sf"/>
</dbReference>
<dbReference type="InterPro" id="IPR019734">
    <property type="entry name" value="TPR_rpt"/>
</dbReference>
<dbReference type="EMBL" id="SSOP01000111">
    <property type="protein sequence ID" value="KAB5591323.1"/>
    <property type="molecule type" value="Genomic_DNA"/>
</dbReference>
<dbReference type="InterPro" id="IPR024983">
    <property type="entry name" value="CHAT_dom"/>
</dbReference>
<dbReference type="Pfam" id="PF12770">
    <property type="entry name" value="CHAT"/>
    <property type="match status" value="1"/>
</dbReference>
<evidence type="ECO:0000313" key="2">
    <source>
        <dbReference type="EMBL" id="KAB5591323.1"/>
    </source>
</evidence>
<organism evidence="2 3">
    <name type="scientific">Ceratobasidium theobromae</name>
    <dbReference type="NCBI Taxonomy" id="1582974"/>
    <lineage>
        <taxon>Eukaryota</taxon>
        <taxon>Fungi</taxon>
        <taxon>Dikarya</taxon>
        <taxon>Basidiomycota</taxon>
        <taxon>Agaricomycotina</taxon>
        <taxon>Agaricomycetes</taxon>
        <taxon>Cantharellales</taxon>
        <taxon>Ceratobasidiaceae</taxon>
        <taxon>Ceratobasidium</taxon>
    </lineage>
</organism>
<dbReference type="AlphaFoldDB" id="A0A5N5QIG2"/>
<comment type="caution">
    <text evidence="2">The sequence shown here is derived from an EMBL/GenBank/DDBJ whole genome shotgun (WGS) entry which is preliminary data.</text>
</comment>
<dbReference type="SUPFAM" id="SSF48452">
    <property type="entry name" value="TPR-like"/>
    <property type="match status" value="1"/>
</dbReference>
<dbReference type="OrthoDB" id="9991317at2759"/>